<evidence type="ECO:0008006" key="4">
    <source>
        <dbReference type="Google" id="ProtNLM"/>
    </source>
</evidence>
<reference evidence="3" key="1">
    <citation type="journal article" date="2019" name="Int. J. Syst. Evol. Microbiol.">
        <title>The Global Catalogue of Microorganisms (GCM) 10K type strain sequencing project: providing services to taxonomists for standard genome sequencing and annotation.</title>
        <authorList>
            <consortium name="The Broad Institute Genomics Platform"/>
            <consortium name="The Broad Institute Genome Sequencing Center for Infectious Disease"/>
            <person name="Wu L."/>
            <person name="Ma J."/>
        </authorList>
    </citation>
    <scope>NUCLEOTIDE SEQUENCE [LARGE SCALE GENOMIC DNA]</scope>
    <source>
        <strain evidence="3">CCUG 54781</strain>
    </source>
</reference>
<keyword evidence="1" id="KW-0812">Transmembrane</keyword>
<protein>
    <recommendedName>
        <fullName evidence="4">DoxX family protein</fullName>
    </recommendedName>
</protein>
<proteinExistence type="predicted"/>
<feature type="transmembrane region" description="Helical" evidence="1">
    <location>
        <begin position="122"/>
        <end position="138"/>
    </location>
</feature>
<keyword evidence="1" id="KW-1133">Transmembrane helix</keyword>
<comment type="caution">
    <text evidence="2">The sequence shown here is derived from an EMBL/GenBank/DDBJ whole genome shotgun (WGS) entry which is preliminary data.</text>
</comment>
<evidence type="ECO:0000313" key="3">
    <source>
        <dbReference type="Proteomes" id="UP001596550"/>
    </source>
</evidence>
<feature type="transmembrane region" description="Helical" evidence="1">
    <location>
        <begin position="78"/>
        <end position="102"/>
    </location>
</feature>
<dbReference type="EMBL" id="JBHTCR010000001">
    <property type="protein sequence ID" value="MFC7345528.1"/>
    <property type="molecule type" value="Genomic_DNA"/>
</dbReference>
<evidence type="ECO:0000313" key="2">
    <source>
        <dbReference type="EMBL" id="MFC7345528.1"/>
    </source>
</evidence>
<feature type="transmembrane region" description="Helical" evidence="1">
    <location>
        <begin position="12"/>
        <end position="34"/>
    </location>
</feature>
<organism evidence="2 3">
    <name type="scientific">Chryseobacterium zhengzhouense</name>
    <dbReference type="NCBI Taxonomy" id="1636086"/>
    <lineage>
        <taxon>Bacteria</taxon>
        <taxon>Pseudomonadati</taxon>
        <taxon>Bacteroidota</taxon>
        <taxon>Flavobacteriia</taxon>
        <taxon>Flavobacteriales</taxon>
        <taxon>Weeksellaceae</taxon>
        <taxon>Chryseobacterium group</taxon>
        <taxon>Chryseobacterium</taxon>
    </lineage>
</organism>
<dbReference type="Proteomes" id="UP001596550">
    <property type="component" value="Unassembled WGS sequence"/>
</dbReference>
<gene>
    <name evidence="2" type="ORF">ACFQO9_02210</name>
</gene>
<dbReference type="RefSeq" id="WP_378172786.1">
    <property type="nucleotide sequence ID" value="NZ_JBHTCR010000001.1"/>
</dbReference>
<evidence type="ECO:0000256" key="1">
    <source>
        <dbReference type="SAM" id="Phobius"/>
    </source>
</evidence>
<keyword evidence="1" id="KW-0472">Membrane</keyword>
<feature type="transmembrane region" description="Helical" evidence="1">
    <location>
        <begin position="159"/>
        <end position="179"/>
    </location>
</feature>
<keyword evidence="3" id="KW-1185">Reference proteome</keyword>
<name>A0ABW2LSJ9_9FLAO</name>
<sequence length="211" mass="24466">MIVKLRSIPKKRYWDYFILVSRFLLAYTFIGYGYSKLDGNQFGVSADDLLIPLKDSSLFKIMWFLFDHEPFKTVVGILQIITGILLLFEATAILGVVFFIPVAANIVLMDISFMDSAMGTAFTYRFIFYFFLCFLILWNDRERVKIIWNATVKKFSVKLKFPIVLYLAVPVFAVVLSLLSSVPQIIHYYIIFPEDIVKNVEMLMSALRSIF</sequence>
<accession>A0ABW2LSJ9</accession>